<dbReference type="RefSeq" id="WP_127003350.1">
    <property type="nucleotide sequence ID" value="NZ_JBNPXW010000005.1"/>
</dbReference>
<keyword evidence="3" id="KW-1185">Reference proteome</keyword>
<evidence type="ECO:0000313" key="2">
    <source>
        <dbReference type="EMBL" id="RUQ65161.1"/>
    </source>
</evidence>
<proteinExistence type="predicted"/>
<sequence length="110" mass="12847">MLAGQAPTSSQLEEMVGLWGDDLLRAVFVEAWERQDKRIELVQQREEEMRRRAEAAEALIEAYKQGMRFRIPKPEYAQALEQLTDELTLDQPLTSWARFRIWLRGLLVSA</sequence>
<dbReference type="Proteomes" id="UP000280346">
    <property type="component" value="Unassembled WGS sequence"/>
</dbReference>
<organism evidence="2 3">
    <name type="scientific">Azospirillum doebereinerae</name>
    <dbReference type="NCBI Taxonomy" id="92933"/>
    <lineage>
        <taxon>Bacteria</taxon>
        <taxon>Pseudomonadati</taxon>
        <taxon>Pseudomonadota</taxon>
        <taxon>Alphaproteobacteria</taxon>
        <taxon>Rhodospirillales</taxon>
        <taxon>Azospirillaceae</taxon>
        <taxon>Azospirillum</taxon>
    </lineage>
</organism>
<dbReference type="AlphaFoldDB" id="A0A433J234"/>
<name>A0A433J234_9PROT</name>
<evidence type="ECO:0000256" key="1">
    <source>
        <dbReference type="SAM" id="Coils"/>
    </source>
</evidence>
<feature type="coiled-coil region" evidence="1">
    <location>
        <begin position="39"/>
        <end position="66"/>
    </location>
</feature>
<comment type="caution">
    <text evidence="2">The sequence shown here is derived from an EMBL/GenBank/DDBJ whole genome shotgun (WGS) entry which is preliminary data.</text>
</comment>
<protein>
    <submittedName>
        <fullName evidence="2">Uncharacterized protein</fullName>
    </submittedName>
</protein>
<keyword evidence="1" id="KW-0175">Coiled coil</keyword>
<evidence type="ECO:0000313" key="3">
    <source>
        <dbReference type="Proteomes" id="UP000280346"/>
    </source>
</evidence>
<reference evidence="2 3" key="1">
    <citation type="submission" date="2018-12" db="EMBL/GenBank/DDBJ databases">
        <authorList>
            <person name="Yang Y."/>
        </authorList>
    </citation>
    <scope>NUCLEOTIDE SEQUENCE [LARGE SCALE GENOMIC DNA]</scope>
    <source>
        <strain evidence="2 3">GSF71</strain>
    </source>
</reference>
<dbReference type="EMBL" id="RZIJ01000027">
    <property type="protein sequence ID" value="RUQ65161.1"/>
    <property type="molecule type" value="Genomic_DNA"/>
</dbReference>
<dbReference type="OrthoDB" id="9931218at2"/>
<gene>
    <name evidence="2" type="ORF">EJ913_25795</name>
</gene>
<accession>A0A433J234</accession>